<accession>A0A2Z6MYE1</accession>
<dbReference type="SUPFAM" id="SSF52540">
    <property type="entry name" value="P-loop containing nucleoside triphosphate hydrolases"/>
    <property type="match status" value="1"/>
</dbReference>
<dbReference type="PROSITE" id="PS50104">
    <property type="entry name" value="TIR"/>
    <property type="match status" value="1"/>
</dbReference>
<sequence length="506" mass="57848">MQSPSRLIGPKAFRYSVFISFRGSDTRCRFSGFLNKYLIEQGFRTFFDDREIERGTQIRVNIPKAIEDSRIFIPVLSENYASSSFCLDELVKIFEEFKKGNGRWIFPVFYYVNISDVKNQTGSYGQALSVHKNRVTPERLEKWTNVLTSIADFRGCHMERARGIYEFQYIYEIIQEVSKHVAYSIGLDHRVEKFMHCLTSGSDNDGVCIVGICGVPGIGKTTLVRGVYHFHGSIEFDCCCFFDNVGEYLKKHGLVHLQQMLVSEIVGHHNSTMFESVDEGISTTIKHMLNQKKVFLILEDVNDSEVLKAIVKLTTCFGSGSKVIITAREKCFLELHGIKRIYEVERMNKIEAFQLLNLKAFDSMNVSPSYMTILEGLETYASGHPFILEVIGSYLNGKSTEECESALHQYQKIPNGDIKKILQVSFDALEKFQQNMLIHIALHLREQELAMVEDMLHCKYGVCPKDDTRVLLKKSLIKINENGQVILHGLTQDMLRENISLEDTVV</sequence>
<dbReference type="InterPro" id="IPR042197">
    <property type="entry name" value="Apaf_helical"/>
</dbReference>
<dbReference type="PANTHER" id="PTHR11017:SF300">
    <property type="entry name" value="RESISTANCE PROTEIN (TIR-NBS-LRR CLASS), PUTATIVE-RELATED"/>
    <property type="match status" value="1"/>
</dbReference>
<proteinExistence type="predicted"/>
<dbReference type="SUPFAM" id="SSF52200">
    <property type="entry name" value="Toll/Interleukin receptor TIR domain"/>
    <property type="match status" value="1"/>
</dbReference>
<dbReference type="InterPro" id="IPR002182">
    <property type="entry name" value="NB-ARC"/>
</dbReference>
<reference evidence="5" key="1">
    <citation type="journal article" date="2017" name="Front. Plant Sci.">
        <title>Climate Clever Clovers: New Paradigm to Reduce the Environmental Footprint of Ruminants by Breeding Low Methanogenic Forages Utilizing Haplotype Variation.</title>
        <authorList>
            <person name="Kaur P."/>
            <person name="Appels R."/>
            <person name="Bayer P.E."/>
            <person name="Keeble-Gagnere G."/>
            <person name="Wang J."/>
            <person name="Hirakawa H."/>
            <person name="Shirasawa K."/>
            <person name="Vercoe P."/>
            <person name="Stefanova K."/>
            <person name="Durmic Z."/>
            <person name="Nichols P."/>
            <person name="Revell C."/>
            <person name="Isobe S.N."/>
            <person name="Edwards D."/>
            <person name="Erskine W."/>
        </authorList>
    </citation>
    <scope>NUCLEOTIDE SEQUENCE [LARGE SCALE GENOMIC DNA]</scope>
    <source>
        <strain evidence="5">cv. Daliak</strain>
    </source>
</reference>
<dbReference type="Gene3D" id="3.40.50.10140">
    <property type="entry name" value="Toll/interleukin-1 receptor homology (TIR) domain"/>
    <property type="match status" value="1"/>
</dbReference>
<keyword evidence="1" id="KW-0611">Plant defense</keyword>
<gene>
    <name evidence="4" type="ORF">TSUD_365090</name>
</gene>
<evidence type="ECO:0000259" key="3">
    <source>
        <dbReference type="PROSITE" id="PS50104"/>
    </source>
</evidence>
<dbReference type="FunFam" id="3.40.50.10140:FF:000007">
    <property type="entry name" value="Disease resistance protein (TIR-NBS-LRR class)"/>
    <property type="match status" value="1"/>
</dbReference>
<dbReference type="Pfam" id="PF01582">
    <property type="entry name" value="TIR"/>
    <property type="match status" value="1"/>
</dbReference>
<keyword evidence="5" id="KW-1185">Reference proteome</keyword>
<organism evidence="4 5">
    <name type="scientific">Trifolium subterraneum</name>
    <name type="common">Subterranean clover</name>
    <dbReference type="NCBI Taxonomy" id="3900"/>
    <lineage>
        <taxon>Eukaryota</taxon>
        <taxon>Viridiplantae</taxon>
        <taxon>Streptophyta</taxon>
        <taxon>Embryophyta</taxon>
        <taxon>Tracheophyta</taxon>
        <taxon>Spermatophyta</taxon>
        <taxon>Magnoliopsida</taxon>
        <taxon>eudicotyledons</taxon>
        <taxon>Gunneridae</taxon>
        <taxon>Pentapetalae</taxon>
        <taxon>rosids</taxon>
        <taxon>fabids</taxon>
        <taxon>Fabales</taxon>
        <taxon>Fabaceae</taxon>
        <taxon>Papilionoideae</taxon>
        <taxon>50 kb inversion clade</taxon>
        <taxon>NPAAA clade</taxon>
        <taxon>Hologalegina</taxon>
        <taxon>IRL clade</taxon>
        <taxon>Trifolieae</taxon>
        <taxon>Trifolium</taxon>
    </lineage>
</organism>
<dbReference type="PRINTS" id="PR00364">
    <property type="entry name" value="DISEASERSIST"/>
</dbReference>
<dbReference type="InterPro" id="IPR027417">
    <property type="entry name" value="P-loop_NTPase"/>
</dbReference>
<dbReference type="OrthoDB" id="1402165at2759"/>
<dbReference type="GO" id="GO:0043531">
    <property type="term" value="F:ADP binding"/>
    <property type="evidence" value="ECO:0007669"/>
    <property type="project" value="InterPro"/>
</dbReference>
<dbReference type="Proteomes" id="UP000242715">
    <property type="component" value="Unassembled WGS sequence"/>
</dbReference>
<dbReference type="Gene3D" id="1.10.8.430">
    <property type="entry name" value="Helical domain of apoptotic protease-activating factors"/>
    <property type="match status" value="1"/>
</dbReference>
<protein>
    <recommendedName>
        <fullName evidence="3">TIR domain-containing protein</fullName>
    </recommendedName>
</protein>
<evidence type="ECO:0000256" key="2">
    <source>
        <dbReference type="ARBA" id="ARBA00023027"/>
    </source>
</evidence>
<dbReference type="SMART" id="SM00255">
    <property type="entry name" value="TIR"/>
    <property type="match status" value="1"/>
</dbReference>
<evidence type="ECO:0000313" key="5">
    <source>
        <dbReference type="Proteomes" id="UP000242715"/>
    </source>
</evidence>
<dbReference type="GO" id="GO:0006952">
    <property type="term" value="P:defense response"/>
    <property type="evidence" value="ECO:0007669"/>
    <property type="project" value="UniProtKB-KW"/>
</dbReference>
<dbReference type="Gene3D" id="3.40.50.300">
    <property type="entry name" value="P-loop containing nucleotide triphosphate hydrolases"/>
    <property type="match status" value="1"/>
</dbReference>
<keyword evidence="2" id="KW-0520">NAD</keyword>
<name>A0A2Z6MYE1_TRISU</name>
<dbReference type="SUPFAM" id="SSF46785">
    <property type="entry name" value="Winged helix' DNA-binding domain"/>
    <property type="match status" value="1"/>
</dbReference>
<dbReference type="PANTHER" id="PTHR11017">
    <property type="entry name" value="LEUCINE-RICH REPEAT-CONTAINING PROTEIN"/>
    <property type="match status" value="1"/>
</dbReference>
<dbReference type="InterPro" id="IPR036390">
    <property type="entry name" value="WH_DNA-bd_sf"/>
</dbReference>
<dbReference type="Pfam" id="PF00931">
    <property type="entry name" value="NB-ARC"/>
    <property type="match status" value="1"/>
</dbReference>
<evidence type="ECO:0000256" key="1">
    <source>
        <dbReference type="ARBA" id="ARBA00022821"/>
    </source>
</evidence>
<feature type="domain" description="TIR" evidence="3">
    <location>
        <begin position="13"/>
        <end position="181"/>
    </location>
</feature>
<dbReference type="EMBL" id="DF973681">
    <property type="protein sequence ID" value="GAU37588.1"/>
    <property type="molecule type" value="Genomic_DNA"/>
</dbReference>
<dbReference type="InterPro" id="IPR044974">
    <property type="entry name" value="Disease_R_plants"/>
</dbReference>
<dbReference type="GO" id="GO:0007165">
    <property type="term" value="P:signal transduction"/>
    <property type="evidence" value="ECO:0007669"/>
    <property type="project" value="InterPro"/>
</dbReference>
<dbReference type="InterPro" id="IPR035897">
    <property type="entry name" value="Toll_tir_struct_dom_sf"/>
</dbReference>
<dbReference type="AlphaFoldDB" id="A0A2Z6MYE1"/>
<dbReference type="InterPro" id="IPR000157">
    <property type="entry name" value="TIR_dom"/>
</dbReference>
<evidence type="ECO:0000313" key="4">
    <source>
        <dbReference type="EMBL" id="GAU37588.1"/>
    </source>
</evidence>